<gene>
    <name evidence="2" type="ORF">B0T19DRAFT_352359</name>
</gene>
<organism evidence="2 3">
    <name type="scientific">Cercophora scortea</name>
    <dbReference type="NCBI Taxonomy" id="314031"/>
    <lineage>
        <taxon>Eukaryota</taxon>
        <taxon>Fungi</taxon>
        <taxon>Dikarya</taxon>
        <taxon>Ascomycota</taxon>
        <taxon>Pezizomycotina</taxon>
        <taxon>Sordariomycetes</taxon>
        <taxon>Sordariomycetidae</taxon>
        <taxon>Sordariales</taxon>
        <taxon>Lasiosphaeriaceae</taxon>
        <taxon>Cercophora</taxon>
    </lineage>
</organism>
<dbReference type="AlphaFoldDB" id="A0AAE0IUL2"/>
<feature type="compositionally biased region" description="Polar residues" evidence="1">
    <location>
        <begin position="539"/>
        <end position="560"/>
    </location>
</feature>
<evidence type="ECO:0000256" key="1">
    <source>
        <dbReference type="SAM" id="MobiDB-lite"/>
    </source>
</evidence>
<reference evidence="2" key="1">
    <citation type="journal article" date="2023" name="Mol. Phylogenet. Evol.">
        <title>Genome-scale phylogeny and comparative genomics of the fungal order Sordariales.</title>
        <authorList>
            <person name="Hensen N."/>
            <person name="Bonometti L."/>
            <person name="Westerberg I."/>
            <person name="Brannstrom I.O."/>
            <person name="Guillou S."/>
            <person name="Cros-Aarteil S."/>
            <person name="Calhoun S."/>
            <person name="Haridas S."/>
            <person name="Kuo A."/>
            <person name="Mondo S."/>
            <person name="Pangilinan J."/>
            <person name="Riley R."/>
            <person name="LaButti K."/>
            <person name="Andreopoulos B."/>
            <person name="Lipzen A."/>
            <person name="Chen C."/>
            <person name="Yan M."/>
            <person name="Daum C."/>
            <person name="Ng V."/>
            <person name="Clum A."/>
            <person name="Steindorff A."/>
            <person name="Ohm R.A."/>
            <person name="Martin F."/>
            <person name="Silar P."/>
            <person name="Natvig D.O."/>
            <person name="Lalanne C."/>
            <person name="Gautier V."/>
            <person name="Ament-Velasquez S.L."/>
            <person name="Kruys A."/>
            <person name="Hutchinson M.I."/>
            <person name="Powell A.J."/>
            <person name="Barry K."/>
            <person name="Miller A.N."/>
            <person name="Grigoriev I.V."/>
            <person name="Debuchy R."/>
            <person name="Gladieux P."/>
            <person name="Hiltunen Thoren M."/>
            <person name="Johannesson H."/>
        </authorList>
    </citation>
    <scope>NUCLEOTIDE SEQUENCE</scope>
    <source>
        <strain evidence="2">SMH4131-1</strain>
    </source>
</reference>
<evidence type="ECO:0000313" key="2">
    <source>
        <dbReference type="EMBL" id="KAK3331586.1"/>
    </source>
</evidence>
<protein>
    <submittedName>
        <fullName evidence="2">Uncharacterized protein</fullName>
    </submittedName>
</protein>
<reference evidence="2" key="2">
    <citation type="submission" date="2023-06" db="EMBL/GenBank/DDBJ databases">
        <authorList>
            <consortium name="Lawrence Berkeley National Laboratory"/>
            <person name="Haridas S."/>
            <person name="Hensen N."/>
            <person name="Bonometti L."/>
            <person name="Westerberg I."/>
            <person name="Brannstrom I.O."/>
            <person name="Guillou S."/>
            <person name="Cros-Aarteil S."/>
            <person name="Calhoun S."/>
            <person name="Kuo A."/>
            <person name="Mondo S."/>
            <person name="Pangilinan J."/>
            <person name="Riley R."/>
            <person name="Labutti K."/>
            <person name="Andreopoulos B."/>
            <person name="Lipzen A."/>
            <person name="Chen C."/>
            <person name="Yanf M."/>
            <person name="Daum C."/>
            <person name="Ng V."/>
            <person name="Clum A."/>
            <person name="Steindorff A."/>
            <person name="Ohm R."/>
            <person name="Martin F."/>
            <person name="Silar P."/>
            <person name="Natvig D."/>
            <person name="Lalanne C."/>
            <person name="Gautier V."/>
            <person name="Ament-Velasquez S.L."/>
            <person name="Kruys A."/>
            <person name="Hutchinson M.I."/>
            <person name="Powell A.J."/>
            <person name="Barry K."/>
            <person name="Miller A.N."/>
            <person name="Grigoriev I.V."/>
            <person name="Debuchy R."/>
            <person name="Gladieux P."/>
            <person name="Thoren M.H."/>
            <person name="Johannesson H."/>
        </authorList>
    </citation>
    <scope>NUCLEOTIDE SEQUENCE</scope>
    <source>
        <strain evidence="2">SMH4131-1</strain>
    </source>
</reference>
<evidence type="ECO:0000313" key="3">
    <source>
        <dbReference type="Proteomes" id="UP001286456"/>
    </source>
</evidence>
<keyword evidence="3" id="KW-1185">Reference proteome</keyword>
<feature type="region of interest" description="Disordered" evidence="1">
    <location>
        <begin position="506"/>
        <end position="614"/>
    </location>
</feature>
<feature type="compositionally biased region" description="Polar residues" evidence="1">
    <location>
        <begin position="578"/>
        <end position="604"/>
    </location>
</feature>
<feature type="compositionally biased region" description="Low complexity" evidence="1">
    <location>
        <begin position="522"/>
        <end position="538"/>
    </location>
</feature>
<dbReference type="Proteomes" id="UP001286456">
    <property type="component" value="Unassembled WGS sequence"/>
</dbReference>
<comment type="caution">
    <text evidence="2">The sequence shown here is derived from an EMBL/GenBank/DDBJ whole genome shotgun (WGS) entry which is preliminary data.</text>
</comment>
<name>A0AAE0IUL2_9PEZI</name>
<sequence>MAASHLGDLVKFAELGWKIYDYGWSEEWNANLQYIEFGSDVKHLANCLRKLSGVITEAQNLFCNPQRGLLTVGDLDWDNATLLDIIGDYDATLNECLQLVKTNKRYAAMTGPGANLGWNILVRPKVDRLRARIVLHSSKIQHVLEPFKIDLYLRIHSDLARRIQGVHDNVLKVHESVREVQGELQALIAHLNPALVQNTHPQSACEIPRVDVPAPIWQGLEDAFVDRDADGLDFPPLRDIADAFITHFNMSTRHFCPEPNQGTTSPPLRQYLALVTCQFLMDKMFGSPEYHVETQTSSHWPRYIKSLQQHLSAECLRFNQDMTIPDTAGPDGCLSVPPIWKREELPSYIESANVPVAMDHLLDLQLQNPHPRRWRRLKLLRICDSADRKFRLVITAGNQNRPASETRPVNFDIRTACLIPRYATHDGRDGPLEMVLRVGDELHPLVFCSRADLYRFQQALTGYEVVDRYMEYGLQVVFVMGLDGKVMEYASLQLWRPSRLEGERVIEDSDDTGYNDGDGRKSSTSSSETIRLSRSTTTPISFSRNSPQRSRSSYAMQTPDHSLFRAQAGEGPAEERSLSPTDLTGSFTAWPPQLTSTNDTIRQQPQRKSRLSLSSISNQARNMPPIPTSPVSTQTNLTRYRNSLPNGTSTANSMRSSMSTASYATRSVSVVGTSNVATTGTLHCKPTEPLLVLFTQSGGSTNAHGIVAVALDHTTGCNYSACQCISRPLECRVAALERGSGGNGPLNVIRLSGNSSPLPSTSQSRPAQWDILPLSEPLRSQRASRASRAGKTWRKVIRISICFERMELRRHFAGMPCDCPATTEGELIDCLARWDRGRLGLVKEAARREWEDWHYMRFRNQTDIVVDQRLLPGRG</sequence>
<proteinExistence type="predicted"/>
<dbReference type="EMBL" id="JAUEPO010000002">
    <property type="protein sequence ID" value="KAK3331586.1"/>
    <property type="molecule type" value="Genomic_DNA"/>
</dbReference>
<accession>A0AAE0IUL2</accession>